<dbReference type="InterPro" id="IPR051535">
    <property type="entry name" value="Siderophore_ABC-ATPase"/>
</dbReference>
<evidence type="ECO:0000256" key="2">
    <source>
        <dbReference type="ARBA" id="ARBA00022448"/>
    </source>
</evidence>
<dbReference type="InterPro" id="IPR027417">
    <property type="entry name" value="P-loop_NTPase"/>
</dbReference>
<proteinExistence type="predicted"/>
<dbReference type="PROSITE" id="PS50893">
    <property type="entry name" value="ABC_TRANSPORTER_2"/>
    <property type="match status" value="1"/>
</dbReference>
<dbReference type="AlphaFoldDB" id="A0A316AQA4"/>
<accession>A0A316AQA4</accession>
<keyword evidence="8" id="KW-0406">Ion transport</keyword>
<dbReference type="SMART" id="SM00382">
    <property type="entry name" value="AAA"/>
    <property type="match status" value="1"/>
</dbReference>
<dbReference type="InterPro" id="IPR003439">
    <property type="entry name" value="ABC_transporter-like_ATP-bd"/>
</dbReference>
<dbReference type="GO" id="GO:0005886">
    <property type="term" value="C:plasma membrane"/>
    <property type="evidence" value="ECO:0007669"/>
    <property type="project" value="UniProtKB-SubCell"/>
</dbReference>
<keyword evidence="9" id="KW-0472">Membrane</keyword>
<name>A0A316AQA4_9BACT</name>
<evidence type="ECO:0000256" key="5">
    <source>
        <dbReference type="ARBA" id="ARBA00022741"/>
    </source>
</evidence>
<dbReference type="EMBL" id="QGDT01000002">
    <property type="protein sequence ID" value="PWJ59678.1"/>
    <property type="molecule type" value="Genomic_DNA"/>
</dbReference>
<dbReference type="GO" id="GO:0016887">
    <property type="term" value="F:ATP hydrolysis activity"/>
    <property type="evidence" value="ECO:0007669"/>
    <property type="project" value="InterPro"/>
</dbReference>
<sequence>MTTPSAAIRTERLAVGYRQGKNKPPVVILDALNVQLQPGQLTCLLGPNGAGKSTLMRTLAGLQAPLAGAVLLGATNILDESPEYMARKMSMVLTDRIEANNMTGRELVALGRTPYTNWLGTLTPSDQQMIDWALEVAGARPLARRRIHQLSDGERQKILIARALAQDTDVIILDEPTAHLDLPNRLEMMQLLHELARKTQKSILVSTHELDLALRMADNLWLIGPGRQFTEGMPEDLILSGAFEAAFSKSGLCFDNSTGNFLIGNTAITQTYTIAGEPLALEWTRRALQKQGLGTHIVTEDAQIEVRQSAPGVWTWHYVLPPTDHPTIYSLLNCLLANKQQ</sequence>
<keyword evidence="2" id="KW-0813">Transport</keyword>
<dbReference type="RefSeq" id="WP_109673521.1">
    <property type="nucleotide sequence ID" value="NZ_QGDT01000002.1"/>
</dbReference>
<evidence type="ECO:0000256" key="1">
    <source>
        <dbReference type="ARBA" id="ARBA00004202"/>
    </source>
</evidence>
<feature type="domain" description="ABC transporter" evidence="10">
    <location>
        <begin position="8"/>
        <end position="250"/>
    </location>
</feature>
<keyword evidence="6 11" id="KW-0067">ATP-binding</keyword>
<evidence type="ECO:0000313" key="11">
    <source>
        <dbReference type="EMBL" id="PWJ59678.1"/>
    </source>
</evidence>
<dbReference type="PANTHER" id="PTHR42771">
    <property type="entry name" value="IRON(3+)-HYDROXAMATE IMPORT ATP-BINDING PROTEIN FHUC"/>
    <property type="match status" value="1"/>
</dbReference>
<reference evidence="11 12" key="1">
    <citation type="submission" date="2018-03" db="EMBL/GenBank/DDBJ databases">
        <title>Genomic Encyclopedia of Archaeal and Bacterial Type Strains, Phase II (KMG-II): from individual species to whole genera.</title>
        <authorList>
            <person name="Goeker M."/>
        </authorList>
    </citation>
    <scope>NUCLEOTIDE SEQUENCE [LARGE SCALE GENOMIC DNA]</scope>
    <source>
        <strain evidence="11 12">DSM 100346</strain>
    </source>
</reference>
<dbReference type="InterPro" id="IPR003593">
    <property type="entry name" value="AAA+_ATPase"/>
</dbReference>
<organism evidence="11 12">
    <name type="scientific">Dyadobacter jejuensis</name>
    <dbReference type="NCBI Taxonomy" id="1082580"/>
    <lineage>
        <taxon>Bacteria</taxon>
        <taxon>Pseudomonadati</taxon>
        <taxon>Bacteroidota</taxon>
        <taxon>Cytophagia</taxon>
        <taxon>Cytophagales</taxon>
        <taxon>Spirosomataceae</taxon>
        <taxon>Dyadobacter</taxon>
    </lineage>
</organism>
<evidence type="ECO:0000256" key="7">
    <source>
        <dbReference type="ARBA" id="ARBA00023004"/>
    </source>
</evidence>
<evidence type="ECO:0000256" key="3">
    <source>
        <dbReference type="ARBA" id="ARBA00022475"/>
    </source>
</evidence>
<dbReference type="GO" id="GO:0005524">
    <property type="term" value="F:ATP binding"/>
    <property type="evidence" value="ECO:0007669"/>
    <property type="project" value="UniProtKB-KW"/>
</dbReference>
<evidence type="ECO:0000259" key="10">
    <source>
        <dbReference type="PROSITE" id="PS50893"/>
    </source>
</evidence>
<gene>
    <name evidence="11" type="ORF">CLV98_102513</name>
</gene>
<evidence type="ECO:0000256" key="6">
    <source>
        <dbReference type="ARBA" id="ARBA00022840"/>
    </source>
</evidence>
<keyword evidence="3" id="KW-1003">Cell membrane</keyword>
<comment type="subcellular location">
    <subcellularLocation>
        <location evidence="1">Cell membrane</location>
        <topology evidence="1">Peripheral membrane protein</topology>
    </subcellularLocation>
</comment>
<comment type="caution">
    <text evidence="11">The sequence shown here is derived from an EMBL/GenBank/DDBJ whole genome shotgun (WGS) entry which is preliminary data.</text>
</comment>
<dbReference type="PANTHER" id="PTHR42771:SF2">
    <property type="entry name" value="IRON(3+)-HYDROXAMATE IMPORT ATP-BINDING PROTEIN FHUC"/>
    <property type="match status" value="1"/>
</dbReference>
<keyword evidence="7" id="KW-0408">Iron</keyword>
<dbReference type="GO" id="GO:0006826">
    <property type="term" value="P:iron ion transport"/>
    <property type="evidence" value="ECO:0007669"/>
    <property type="project" value="UniProtKB-KW"/>
</dbReference>
<keyword evidence="5" id="KW-0547">Nucleotide-binding</keyword>
<keyword evidence="12" id="KW-1185">Reference proteome</keyword>
<protein>
    <submittedName>
        <fullName evidence="11">Iron complex transport system ATP-binding protein</fullName>
    </submittedName>
</protein>
<dbReference type="CDD" id="cd03214">
    <property type="entry name" value="ABC_Iron-Siderophores_B12_Hemin"/>
    <property type="match status" value="1"/>
</dbReference>
<evidence type="ECO:0000256" key="4">
    <source>
        <dbReference type="ARBA" id="ARBA00022496"/>
    </source>
</evidence>
<dbReference type="SUPFAM" id="SSF52540">
    <property type="entry name" value="P-loop containing nucleoside triphosphate hydrolases"/>
    <property type="match status" value="1"/>
</dbReference>
<evidence type="ECO:0000313" key="12">
    <source>
        <dbReference type="Proteomes" id="UP000245880"/>
    </source>
</evidence>
<evidence type="ECO:0000256" key="9">
    <source>
        <dbReference type="ARBA" id="ARBA00023136"/>
    </source>
</evidence>
<keyword evidence="4" id="KW-0410">Iron transport</keyword>
<evidence type="ECO:0000256" key="8">
    <source>
        <dbReference type="ARBA" id="ARBA00023065"/>
    </source>
</evidence>
<dbReference type="Proteomes" id="UP000245880">
    <property type="component" value="Unassembled WGS sequence"/>
</dbReference>
<dbReference type="Pfam" id="PF00005">
    <property type="entry name" value="ABC_tran"/>
    <property type="match status" value="1"/>
</dbReference>
<dbReference type="Gene3D" id="3.40.50.300">
    <property type="entry name" value="P-loop containing nucleotide triphosphate hydrolases"/>
    <property type="match status" value="1"/>
</dbReference>
<dbReference type="OrthoDB" id="9787851at2"/>